<dbReference type="Proteomes" id="UP001642540">
    <property type="component" value="Unassembled WGS sequence"/>
</dbReference>
<dbReference type="EMBL" id="CAXLJM020000026">
    <property type="protein sequence ID" value="CAL8093121.1"/>
    <property type="molecule type" value="Genomic_DNA"/>
</dbReference>
<keyword evidence="2" id="KW-0812">Transmembrane</keyword>
<proteinExistence type="inferred from homology"/>
<dbReference type="InterPro" id="IPR012337">
    <property type="entry name" value="RNaseH-like_sf"/>
</dbReference>
<dbReference type="Pfam" id="PF04857">
    <property type="entry name" value="CAF1"/>
    <property type="match status" value="1"/>
</dbReference>
<dbReference type="PANTHER" id="PTHR15092:SF22">
    <property type="entry name" value="POLY(A)-SPECIFIC RIBONUCLEASE PNLDC1"/>
    <property type="match status" value="1"/>
</dbReference>
<evidence type="ECO:0000256" key="2">
    <source>
        <dbReference type="SAM" id="Phobius"/>
    </source>
</evidence>
<dbReference type="InterPro" id="IPR006941">
    <property type="entry name" value="RNase_CAF1"/>
</dbReference>
<organism evidence="3 4">
    <name type="scientific">Orchesella dallaii</name>
    <dbReference type="NCBI Taxonomy" id="48710"/>
    <lineage>
        <taxon>Eukaryota</taxon>
        <taxon>Metazoa</taxon>
        <taxon>Ecdysozoa</taxon>
        <taxon>Arthropoda</taxon>
        <taxon>Hexapoda</taxon>
        <taxon>Collembola</taxon>
        <taxon>Entomobryomorpha</taxon>
        <taxon>Entomobryoidea</taxon>
        <taxon>Orchesellidae</taxon>
        <taxon>Orchesellinae</taxon>
        <taxon>Orchesella</taxon>
    </lineage>
</organism>
<protein>
    <submittedName>
        <fullName evidence="3">Uncharacterized protein</fullName>
    </submittedName>
</protein>
<name>A0ABP1Q8D0_9HEXA</name>
<dbReference type="SUPFAM" id="SSF53098">
    <property type="entry name" value="Ribonuclease H-like"/>
    <property type="match status" value="1"/>
</dbReference>
<comment type="caution">
    <text evidence="3">The sequence shown here is derived from an EMBL/GenBank/DDBJ whole genome shotgun (WGS) entry which is preliminary data.</text>
</comment>
<evidence type="ECO:0000313" key="4">
    <source>
        <dbReference type="Proteomes" id="UP001642540"/>
    </source>
</evidence>
<reference evidence="3 4" key="1">
    <citation type="submission" date="2024-08" db="EMBL/GenBank/DDBJ databases">
        <authorList>
            <person name="Cucini C."/>
            <person name="Frati F."/>
        </authorList>
    </citation>
    <scope>NUCLEOTIDE SEQUENCE [LARGE SCALE GENOMIC DNA]</scope>
</reference>
<keyword evidence="2" id="KW-0472">Membrane</keyword>
<accession>A0ABP1Q8D0</accession>
<gene>
    <name evidence="3" type="ORF">ODALV1_LOCUS8415</name>
</gene>
<keyword evidence="2" id="KW-1133">Transmembrane helix</keyword>
<sequence length="493" mass="56869">MVEVTRKNFEQLLPDIVKKIEASTFITFDAEYSGLYSEDLSSSNSLFDTAAERYSKLRGNVSSFTIPQFGISIFRKERDANIYNVETFSFYLFPVSFESFAKRELLTCQISCLNFLTKHDFDFNKFIKEGIPHMNKEKTDSLRKYLNTNPTFMNCAEHLDTDYFPENLRCLYNKDIDNIIDRLTGFSKIIDTIRKARKPVIGHNILNDLLFTIHLFWCDLPESYEKFKSIVHDLFPIVYDTKFLAREVHQMRRSLNMDDSLIDSNLFSLFTNCYKIFESNMPLTELQGETKKYSEAFLAGRKDNLEKLPNNPCHNAGFDALITGCVFLNLSYLACRPQPLPDYRKGLPPTFTELLGRTECFRNKVNIARAIIPNINLAGNDPESHRPNWIKVKCINGKFINPVLMKDDLVKYGDIEINAVNSTTVEIACSSIGCCRQVRKYLKDKNYHWTEKNPQSKSNLPKDWKRCSAIFGCVMIATGCMVLISFKVASRLK</sequence>
<keyword evidence="4" id="KW-1185">Reference proteome</keyword>
<dbReference type="InterPro" id="IPR036397">
    <property type="entry name" value="RNaseH_sf"/>
</dbReference>
<comment type="similarity">
    <text evidence="1">Belongs to the CAF1 family.</text>
</comment>
<dbReference type="InterPro" id="IPR051181">
    <property type="entry name" value="CAF1_poly(A)_ribonucleases"/>
</dbReference>
<evidence type="ECO:0000313" key="3">
    <source>
        <dbReference type="EMBL" id="CAL8093121.1"/>
    </source>
</evidence>
<evidence type="ECO:0000256" key="1">
    <source>
        <dbReference type="ARBA" id="ARBA00008372"/>
    </source>
</evidence>
<dbReference type="PANTHER" id="PTHR15092">
    <property type="entry name" value="POLY A -SPECIFIC RIBONUCLEASE/TARGET OF EGR1, MEMBER 1"/>
    <property type="match status" value="1"/>
</dbReference>
<feature type="transmembrane region" description="Helical" evidence="2">
    <location>
        <begin position="469"/>
        <end position="489"/>
    </location>
</feature>
<dbReference type="Gene3D" id="3.30.420.10">
    <property type="entry name" value="Ribonuclease H-like superfamily/Ribonuclease H"/>
    <property type="match status" value="1"/>
</dbReference>